<organism evidence="1 2">
    <name type="scientific">Pectobacterium phage vB_PcaM_CBB</name>
    <dbReference type="NCBI Taxonomy" id="2772511"/>
    <lineage>
        <taxon>Viruses</taxon>
        <taxon>Duplodnaviria</taxon>
        <taxon>Heunggongvirae</taxon>
        <taxon>Uroviricota</taxon>
        <taxon>Caudoviricetes</taxon>
        <taxon>Mimasvirus</taxon>
        <taxon>Mimasvirus CBB</taxon>
    </lineage>
</organism>
<dbReference type="Proteomes" id="UP000223891">
    <property type="component" value="Segment"/>
</dbReference>
<dbReference type="EMBL" id="KU574722">
    <property type="protein sequence ID" value="AMM44031.1"/>
    <property type="molecule type" value="Genomic_DNA"/>
</dbReference>
<accession>A0A1L2CVI0</accession>
<name>A0A1L2CVI0_9CAUD</name>
<proteinExistence type="predicted"/>
<keyword evidence="2" id="KW-1185">Reference proteome</keyword>
<evidence type="ECO:0000313" key="1">
    <source>
        <dbReference type="EMBL" id="AMM44031.1"/>
    </source>
</evidence>
<protein>
    <submittedName>
        <fullName evidence="1">Uncharacterized protein</fullName>
    </submittedName>
</protein>
<reference evidence="2" key="1">
    <citation type="submission" date="2016-01" db="EMBL/GenBank/DDBJ databases">
        <title>Isolation and Characterization of Enterobacteria phage CBB.</title>
        <authorList>
            <person name="Buttimer C.T.H."/>
            <person name="Hendrix H."/>
            <person name="Alexandre H."/>
            <person name="O'Mahony J."/>
            <person name="Lavigne R."/>
            <person name="Coffey A."/>
        </authorList>
    </citation>
    <scope>NUCLEOTIDE SEQUENCE [LARGE SCALE GENOMIC DNA]</scope>
</reference>
<gene>
    <name evidence="1" type="ORF">CBB_468</name>
</gene>
<evidence type="ECO:0000313" key="2">
    <source>
        <dbReference type="Proteomes" id="UP000223891"/>
    </source>
</evidence>
<sequence>MHDETWKDYPDKRDFPSEDQWKKVHYVLNVCQTVGVKYCTSYFTYEYFRKYCYVPDTGFCFNTQYVYFDGIPRYIDKVHSEESFFQQSTVHDYHDLTFEEIMILKEIYEFIVGDFP</sequence>